<dbReference type="RefSeq" id="WP_016525865.1">
    <property type="nucleotide sequence ID" value="NZ_KE332518.1"/>
</dbReference>
<dbReference type="Pfam" id="PF04200">
    <property type="entry name" value="Lipoprotein_17"/>
    <property type="match status" value="1"/>
</dbReference>
<dbReference type="InterPro" id="IPR007326">
    <property type="entry name" value="Lipoprotein-assoc_dom"/>
</dbReference>
<accession>S3L393</accession>
<keyword evidence="2" id="KW-0732">Signal</keyword>
<dbReference type="PROSITE" id="PS51257">
    <property type="entry name" value="PROKAR_LIPOPROTEIN"/>
    <property type="match status" value="1"/>
</dbReference>
<evidence type="ECO:0000313" key="4">
    <source>
        <dbReference type="EMBL" id="EPF31254.1"/>
    </source>
</evidence>
<comment type="caution">
    <text evidence="4">The sequence shown here is derived from an EMBL/GenBank/DDBJ whole genome shotgun (WGS) entry which is preliminary data.</text>
</comment>
<dbReference type="EMBL" id="ATFF01000006">
    <property type="protein sequence ID" value="EPF31254.1"/>
    <property type="molecule type" value="Genomic_DNA"/>
</dbReference>
<dbReference type="HOGENOM" id="CLU_042409_0_0_12"/>
<feature type="region of interest" description="Disordered" evidence="1">
    <location>
        <begin position="32"/>
        <end position="53"/>
    </location>
</feature>
<evidence type="ECO:0000256" key="1">
    <source>
        <dbReference type="SAM" id="MobiDB-lite"/>
    </source>
</evidence>
<gene>
    <name evidence="4" type="ORF">HMPREF9194_01597</name>
</gene>
<dbReference type="Proteomes" id="UP000014541">
    <property type="component" value="Unassembled WGS sequence"/>
</dbReference>
<proteinExistence type="predicted"/>
<dbReference type="AlphaFoldDB" id="S3L393"/>
<evidence type="ECO:0000256" key="2">
    <source>
        <dbReference type="SAM" id="SignalP"/>
    </source>
</evidence>
<sequence length="515" mass="56426">MKKNNARRFILLCAFILPLYALSLSGCRQPSASTAPGKKGAGSSFRKKPQVNHAVPQNPYELVEADVLEAFGLTKGKQSPFEAAEKIDSGNSILPSIVFTQKEVTAYDDEAGAFTVKVKGTKNGKSFEKEMTVSGFSNPYVANPQSIDTTGGKGALKLDEGIEHNHSIEKYTEKANANIADFFKAPLTVLLENGTSVTLGDFPGYTLTATLEKRGENKIKIVPVYTAKSHKKSADGTETVTPTPHYSNFTRLSELLTKDYFTEKDVFEYVLSKTDDSVIKAYPNEFASSFYALAKQTGGSPEALFDDSRLEPYKIRYQTKDADEYMQLDITCGISNPKNGGINADDYKGELTVKFCIATQEQLANQGEITAIKTIKRLGYAKITNAAELKNQLFFDMSSKPNPSAEAIKTWKRKKFDRVPLLRIGDDGAVVLAANPLPDGPDKPFCLCINGEATLSNYLGCKAYGASKTRNNKVIFIENIQLQKKFDETDLQVKVQLMGSGSVLTLTMNPGGAYR</sequence>
<feature type="signal peptide" evidence="2">
    <location>
        <begin position="1"/>
        <end position="23"/>
    </location>
</feature>
<keyword evidence="5" id="KW-1185">Reference proteome</keyword>
<evidence type="ECO:0000259" key="3">
    <source>
        <dbReference type="Pfam" id="PF04200"/>
    </source>
</evidence>
<feature type="domain" description="Lipoprotein-associated type-17" evidence="3">
    <location>
        <begin position="96"/>
        <end position="137"/>
    </location>
</feature>
<dbReference type="eggNOG" id="ENOG5031C8V">
    <property type="taxonomic scope" value="Bacteria"/>
</dbReference>
<dbReference type="OrthoDB" id="356995at2"/>
<reference evidence="4 5" key="1">
    <citation type="submission" date="2013-04" db="EMBL/GenBank/DDBJ databases">
        <title>The Genome Sequence of Treponema maltophilum ATCC 51939.</title>
        <authorList>
            <consortium name="The Broad Institute Genomics Platform"/>
            <person name="Earl A."/>
            <person name="Ward D."/>
            <person name="Feldgarden M."/>
            <person name="Gevers D."/>
            <person name="Leonetti C."/>
            <person name="Blanton J.M."/>
            <person name="Dewhirst F.E."/>
            <person name="Izard J."/>
            <person name="Walker B."/>
            <person name="Young S."/>
            <person name="Zeng Q."/>
            <person name="Gargeya S."/>
            <person name="Fitzgerald M."/>
            <person name="Haas B."/>
            <person name="Abouelleil A."/>
            <person name="Allen A.W."/>
            <person name="Alvarado L."/>
            <person name="Arachchi H.M."/>
            <person name="Berlin A.M."/>
            <person name="Chapman S.B."/>
            <person name="Gainer-Dewar J."/>
            <person name="Goldberg J."/>
            <person name="Griggs A."/>
            <person name="Gujja S."/>
            <person name="Hansen M."/>
            <person name="Howarth C."/>
            <person name="Imamovic A."/>
            <person name="Ireland A."/>
            <person name="Larimer J."/>
            <person name="McCowan C."/>
            <person name="Murphy C."/>
            <person name="Pearson M."/>
            <person name="Poon T.W."/>
            <person name="Priest M."/>
            <person name="Roberts A."/>
            <person name="Saif S."/>
            <person name="Shea T."/>
            <person name="Sisk P."/>
            <person name="Sykes S."/>
            <person name="Wortman J."/>
            <person name="Nusbaum C."/>
            <person name="Birren B."/>
        </authorList>
    </citation>
    <scope>NUCLEOTIDE SEQUENCE [LARGE SCALE GENOMIC DNA]</scope>
    <source>
        <strain evidence="4 5">ATCC 51939</strain>
    </source>
</reference>
<protein>
    <recommendedName>
        <fullName evidence="3">Lipoprotein-associated type-17 domain-containing protein</fullName>
    </recommendedName>
</protein>
<organism evidence="4 5">
    <name type="scientific">Treponema maltophilum ATCC 51939</name>
    <dbReference type="NCBI Taxonomy" id="1125699"/>
    <lineage>
        <taxon>Bacteria</taxon>
        <taxon>Pseudomonadati</taxon>
        <taxon>Spirochaetota</taxon>
        <taxon>Spirochaetia</taxon>
        <taxon>Spirochaetales</taxon>
        <taxon>Treponemataceae</taxon>
        <taxon>Treponema</taxon>
    </lineage>
</organism>
<dbReference type="STRING" id="1125699.HMPREF9194_01597"/>
<name>S3L393_TREMA</name>
<evidence type="ECO:0000313" key="5">
    <source>
        <dbReference type="Proteomes" id="UP000014541"/>
    </source>
</evidence>
<dbReference type="PATRIC" id="fig|1125699.3.peg.1609"/>
<feature type="chain" id="PRO_5004511427" description="Lipoprotein-associated type-17 domain-containing protein" evidence="2">
    <location>
        <begin position="24"/>
        <end position="515"/>
    </location>
</feature>